<name>A0ABV4X1T5_9CYAN</name>
<dbReference type="InterPro" id="IPR051014">
    <property type="entry name" value="Cation_Transport_ATPase_IB"/>
</dbReference>
<gene>
    <name evidence="9" type="ORF">ACE1CC_07585</name>
</gene>
<dbReference type="SUPFAM" id="SSF56784">
    <property type="entry name" value="HAD-like"/>
    <property type="match status" value="1"/>
</dbReference>
<organism evidence="9 10">
    <name type="scientific">Floridaenema aerugineum BLCC-F46</name>
    <dbReference type="NCBI Taxonomy" id="3153654"/>
    <lineage>
        <taxon>Bacteria</taxon>
        <taxon>Bacillati</taxon>
        <taxon>Cyanobacteriota</taxon>
        <taxon>Cyanophyceae</taxon>
        <taxon>Oscillatoriophycideae</taxon>
        <taxon>Aerosakkonematales</taxon>
        <taxon>Aerosakkonemataceae</taxon>
        <taxon>Floridanema</taxon>
        <taxon>Floridanema aerugineum</taxon>
    </lineage>
</organism>
<keyword evidence="7" id="KW-0067">ATP-binding</keyword>
<evidence type="ECO:0000256" key="2">
    <source>
        <dbReference type="ARBA" id="ARBA00006024"/>
    </source>
</evidence>
<keyword evidence="3" id="KW-0812">Transmembrane</keyword>
<dbReference type="InterPro" id="IPR001757">
    <property type="entry name" value="P_typ_ATPase"/>
</dbReference>
<comment type="caution">
    <text evidence="9">The sequence shown here is derived from an EMBL/GenBank/DDBJ whole genome shotgun (WGS) entry which is preliminary data.</text>
</comment>
<evidence type="ECO:0000256" key="5">
    <source>
        <dbReference type="ARBA" id="ARBA00022989"/>
    </source>
</evidence>
<dbReference type="InterPro" id="IPR008250">
    <property type="entry name" value="ATPase_P-typ_transduc_dom_A_sf"/>
</dbReference>
<keyword evidence="10" id="KW-1185">Reference proteome</keyword>
<evidence type="ECO:0000256" key="3">
    <source>
        <dbReference type="ARBA" id="ARBA00022692"/>
    </source>
</evidence>
<dbReference type="SUPFAM" id="SSF81653">
    <property type="entry name" value="Calcium ATPase, transduction domain A"/>
    <property type="match status" value="1"/>
</dbReference>
<keyword evidence="7" id="KW-0479">Metal-binding</keyword>
<feature type="domain" description="P-type ATPase A" evidence="8">
    <location>
        <begin position="217"/>
        <end position="311"/>
    </location>
</feature>
<keyword evidence="7" id="KW-1003">Cell membrane</keyword>
<dbReference type="SFLD" id="SFLDF00027">
    <property type="entry name" value="p-type_atpase"/>
    <property type="match status" value="1"/>
</dbReference>
<dbReference type="PRINTS" id="PR00119">
    <property type="entry name" value="CATATPASE"/>
</dbReference>
<dbReference type="InterPro" id="IPR059000">
    <property type="entry name" value="ATPase_P-type_domA"/>
</dbReference>
<evidence type="ECO:0000256" key="7">
    <source>
        <dbReference type="RuleBase" id="RU362081"/>
    </source>
</evidence>
<protein>
    <submittedName>
        <fullName evidence="9">Heavy metal translocating P-type ATPase</fullName>
    </submittedName>
</protein>
<dbReference type="Pfam" id="PF00122">
    <property type="entry name" value="E1-E2_ATPase"/>
    <property type="match status" value="1"/>
</dbReference>
<dbReference type="InterPro" id="IPR023299">
    <property type="entry name" value="ATPase_P-typ_cyto_dom_N"/>
</dbReference>
<keyword evidence="6" id="KW-0472">Membrane</keyword>
<dbReference type="InterPro" id="IPR023214">
    <property type="entry name" value="HAD_sf"/>
</dbReference>
<dbReference type="Gene3D" id="2.70.150.10">
    <property type="entry name" value="Calcium-transporting ATPase, cytoplasmic transduction domain A"/>
    <property type="match status" value="1"/>
</dbReference>
<keyword evidence="5" id="KW-1133">Transmembrane helix</keyword>
<keyword evidence="4" id="KW-1278">Translocase</keyword>
<dbReference type="NCBIfam" id="TIGR01494">
    <property type="entry name" value="ATPase_P-type"/>
    <property type="match status" value="1"/>
</dbReference>
<dbReference type="InterPro" id="IPR027256">
    <property type="entry name" value="P-typ_ATPase_IB"/>
</dbReference>
<dbReference type="RefSeq" id="WP_413269863.1">
    <property type="nucleotide sequence ID" value="NZ_JBHFNQ010000062.1"/>
</dbReference>
<accession>A0ABV4X1T5</accession>
<evidence type="ECO:0000259" key="8">
    <source>
        <dbReference type="Pfam" id="PF00122"/>
    </source>
</evidence>
<dbReference type="InterPro" id="IPR018303">
    <property type="entry name" value="ATPase_P-typ_P_site"/>
</dbReference>
<dbReference type="Proteomes" id="UP001576774">
    <property type="component" value="Unassembled WGS sequence"/>
</dbReference>
<dbReference type="InterPro" id="IPR044492">
    <property type="entry name" value="P_typ_ATPase_HD_dom"/>
</dbReference>
<dbReference type="EMBL" id="JBHFNQ010000062">
    <property type="protein sequence ID" value="MFB2876740.1"/>
    <property type="molecule type" value="Genomic_DNA"/>
</dbReference>
<dbReference type="Pfam" id="PF19991">
    <property type="entry name" value="HMA_2"/>
    <property type="match status" value="1"/>
</dbReference>
<comment type="subcellular location">
    <subcellularLocation>
        <location evidence="7">Cell membrane</location>
    </subcellularLocation>
    <subcellularLocation>
        <location evidence="1">Membrane</location>
        <topology evidence="1">Multi-pass membrane protein</topology>
    </subcellularLocation>
</comment>
<dbReference type="Pfam" id="PF00702">
    <property type="entry name" value="Hydrolase"/>
    <property type="match status" value="1"/>
</dbReference>
<sequence length="746" mass="81149">MDYQVIHSIAGRLRILVSRLASDSEYANNLKCSVESIAFVTNVRVNPLAKSLIVIYDKNQLKDSLILEQIISLIRDEQRLKLITQATKKQITNLPLESRSEINYLEKLGLPVLSLVLALLATPLFELTIPAFVVGGVILLSAVPLYQKAIHSLTEERHLTVNVLESMWVTLHTLQGELTAPALSILMNESSETLREMTASESHRSHLEFVDVSRLYWVERDGNKTEVALSDLQVGDCIIVSAGDRIPVDGKAIQGTALLDQQVLTGESQLISCEVGQIVYASTLLVRGQLFILAEKVGKNTKAGQAFQLIENAPVYDSRIADYAEEISNQAVLPAMCLGAGIFAFTGDVHRAIAPLQLDFGVGIGLSVPTAILSALQYAAKTGVYIRNGRALEMLAKVDTIVFDKTGTLTEVKGEIVGIEILAPEVNAEKILSLAASAEQFLHHPFAEAISGYVTTKNIKLEACESWDYQVGMGVKAKINQQEILVGKALFLQEAGVEIDVEKLQNQEGVIRNRSLVYVAKNGKLLGYIIYSNPVRKESATVIKILEKAGINTYMLTGDRHQVASAVAYKLGMSMGRVYASATPERKIEILQQLHEQGKVIAFVGEGLNDAAALGYADVSITLTGCSDVARSTADIVLLDNDLRSLNHAINLAKRTMEIVNQNIALVAIPNISVVLAGVLFSLNPVIAVIISNGSTILAELNGLRPLFDEERKDPEIDTSAGRSDEGMLGVGWRKRGKKILSNLPI</sequence>
<dbReference type="Gene3D" id="3.40.50.1000">
    <property type="entry name" value="HAD superfamily/HAD-like"/>
    <property type="match status" value="1"/>
</dbReference>
<dbReference type="NCBIfam" id="TIGR01525">
    <property type="entry name" value="ATPase-IB_hvy"/>
    <property type="match status" value="1"/>
</dbReference>
<comment type="similarity">
    <text evidence="2 7">Belongs to the cation transport ATPase (P-type) (TC 3.A.3) family. Type IB subfamily.</text>
</comment>
<dbReference type="PROSITE" id="PS00154">
    <property type="entry name" value="ATPASE_E1_E2"/>
    <property type="match status" value="1"/>
</dbReference>
<dbReference type="PANTHER" id="PTHR48085:SF5">
    <property type="entry name" value="CADMIUM_ZINC-TRANSPORTING ATPASE HMA4-RELATED"/>
    <property type="match status" value="1"/>
</dbReference>
<dbReference type="SFLD" id="SFLDG00002">
    <property type="entry name" value="C1.7:_P-type_atpase_like"/>
    <property type="match status" value="1"/>
</dbReference>
<evidence type="ECO:0000313" key="10">
    <source>
        <dbReference type="Proteomes" id="UP001576774"/>
    </source>
</evidence>
<evidence type="ECO:0000313" key="9">
    <source>
        <dbReference type="EMBL" id="MFB2876740.1"/>
    </source>
</evidence>
<dbReference type="SFLD" id="SFLDS00003">
    <property type="entry name" value="Haloacid_Dehalogenase"/>
    <property type="match status" value="1"/>
</dbReference>
<proteinExistence type="inferred from homology"/>
<evidence type="ECO:0000256" key="4">
    <source>
        <dbReference type="ARBA" id="ARBA00022967"/>
    </source>
</evidence>
<evidence type="ECO:0000256" key="6">
    <source>
        <dbReference type="ARBA" id="ARBA00023136"/>
    </source>
</evidence>
<dbReference type="InterPro" id="IPR036412">
    <property type="entry name" value="HAD-like_sf"/>
</dbReference>
<reference evidence="9 10" key="1">
    <citation type="submission" date="2024-09" db="EMBL/GenBank/DDBJ databases">
        <title>Floridaenema gen nov. (Aerosakkonemataceae, Aerosakkonematales ord. nov., Cyanobacteria) from benthic tropical and subtropical fresh waters, with the description of four new species.</title>
        <authorList>
            <person name="Moretto J.A."/>
            <person name="Berthold D.E."/>
            <person name="Lefler F.W."/>
            <person name="Huang I.-S."/>
            <person name="Laughinghouse H. IV."/>
        </authorList>
    </citation>
    <scope>NUCLEOTIDE SEQUENCE [LARGE SCALE GENOMIC DNA]</scope>
    <source>
        <strain evidence="9 10">BLCC-F46</strain>
    </source>
</reference>
<dbReference type="Gene3D" id="3.40.1110.10">
    <property type="entry name" value="Calcium-transporting ATPase, cytoplasmic domain N"/>
    <property type="match status" value="1"/>
</dbReference>
<dbReference type="PANTHER" id="PTHR48085">
    <property type="entry name" value="CADMIUM/ZINC-TRANSPORTING ATPASE HMA2-RELATED"/>
    <property type="match status" value="1"/>
</dbReference>
<keyword evidence="7" id="KW-0547">Nucleotide-binding</keyword>
<evidence type="ECO:0000256" key="1">
    <source>
        <dbReference type="ARBA" id="ARBA00004141"/>
    </source>
</evidence>